<comment type="caution">
    <text evidence="4">The sequence shown here is derived from an EMBL/GenBank/DDBJ whole genome shotgun (WGS) entry which is preliminary data.</text>
</comment>
<dbReference type="Proteomes" id="UP000769766">
    <property type="component" value="Unassembled WGS sequence"/>
</dbReference>
<feature type="coiled-coil region" evidence="1">
    <location>
        <begin position="154"/>
        <end position="224"/>
    </location>
</feature>
<evidence type="ECO:0000313" key="4">
    <source>
        <dbReference type="EMBL" id="MBI2875814.1"/>
    </source>
</evidence>
<accession>A0A932CMD1</accession>
<feature type="coiled-coil region" evidence="1">
    <location>
        <begin position="339"/>
        <end position="366"/>
    </location>
</feature>
<feature type="domain" description="Tyrosine-protein kinase G-rich" evidence="3">
    <location>
        <begin position="374"/>
        <end position="456"/>
    </location>
</feature>
<organism evidence="4 5">
    <name type="scientific">Tectimicrobiota bacterium</name>
    <dbReference type="NCBI Taxonomy" id="2528274"/>
    <lineage>
        <taxon>Bacteria</taxon>
        <taxon>Pseudomonadati</taxon>
        <taxon>Nitrospinota/Tectimicrobiota group</taxon>
        <taxon>Candidatus Tectimicrobiota</taxon>
    </lineage>
</organism>
<dbReference type="GO" id="GO:0004713">
    <property type="term" value="F:protein tyrosine kinase activity"/>
    <property type="evidence" value="ECO:0007669"/>
    <property type="project" value="TreeGrafter"/>
</dbReference>
<dbReference type="InterPro" id="IPR014345">
    <property type="entry name" value="XrtA_polysacc_chain"/>
</dbReference>
<dbReference type="InterPro" id="IPR032807">
    <property type="entry name" value="GNVR"/>
</dbReference>
<keyword evidence="1" id="KW-0175">Coiled coil</keyword>
<dbReference type="AlphaFoldDB" id="A0A932CMD1"/>
<proteinExistence type="predicted"/>
<name>A0A932CMD1_UNCTE</name>
<dbReference type="InterPro" id="IPR050445">
    <property type="entry name" value="Bact_polysacc_biosynth/exp"/>
</dbReference>
<dbReference type="GO" id="GO:0005886">
    <property type="term" value="C:plasma membrane"/>
    <property type="evidence" value="ECO:0007669"/>
    <property type="project" value="TreeGrafter"/>
</dbReference>
<dbReference type="PANTHER" id="PTHR32309">
    <property type="entry name" value="TYROSINE-PROTEIN KINASE"/>
    <property type="match status" value="1"/>
</dbReference>
<dbReference type="NCBIfam" id="TIGR03007">
    <property type="entry name" value="pepcterm_ChnLen"/>
    <property type="match status" value="1"/>
</dbReference>
<dbReference type="Pfam" id="PF13807">
    <property type="entry name" value="GNVR"/>
    <property type="match status" value="1"/>
</dbReference>
<keyword evidence="2" id="KW-0812">Transmembrane</keyword>
<keyword evidence="2" id="KW-0472">Membrane</keyword>
<protein>
    <recommendedName>
        <fullName evidence="3">Tyrosine-protein kinase G-rich domain-containing protein</fullName>
    </recommendedName>
</protein>
<evidence type="ECO:0000259" key="3">
    <source>
        <dbReference type="Pfam" id="PF13807"/>
    </source>
</evidence>
<evidence type="ECO:0000256" key="1">
    <source>
        <dbReference type="SAM" id="Coils"/>
    </source>
</evidence>
<gene>
    <name evidence="4" type="ORF">HYY20_02910</name>
</gene>
<reference evidence="4" key="1">
    <citation type="submission" date="2020-07" db="EMBL/GenBank/DDBJ databases">
        <title>Huge and variable diversity of episymbiotic CPR bacteria and DPANN archaea in groundwater ecosystems.</title>
        <authorList>
            <person name="He C.Y."/>
            <person name="Keren R."/>
            <person name="Whittaker M."/>
            <person name="Farag I.F."/>
            <person name="Doudna J."/>
            <person name="Cate J.H.D."/>
            <person name="Banfield J.F."/>
        </authorList>
    </citation>
    <scope>NUCLEOTIDE SEQUENCE</scope>
    <source>
        <strain evidence="4">NC_groundwater_672_Ag_B-0.1um_62_36</strain>
    </source>
</reference>
<feature type="transmembrane region" description="Helical" evidence="2">
    <location>
        <begin position="436"/>
        <end position="454"/>
    </location>
</feature>
<keyword evidence="2" id="KW-1133">Transmembrane helix</keyword>
<dbReference type="PANTHER" id="PTHR32309:SF13">
    <property type="entry name" value="FERRIC ENTEROBACTIN TRANSPORT PROTEIN FEPE"/>
    <property type="match status" value="1"/>
</dbReference>
<dbReference type="EMBL" id="JACPRF010000089">
    <property type="protein sequence ID" value="MBI2875814.1"/>
    <property type="molecule type" value="Genomic_DNA"/>
</dbReference>
<evidence type="ECO:0000313" key="5">
    <source>
        <dbReference type="Proteomes" id="UP000769766"/>
    </source>
</evidence>
<sequence length="475" mass="54758">MSVEDYVKVAWRRKWFILLPFVLISAGVALWANLQPDIYRSSTLILVEPQRVPADYVKPTVASSIEERLSTISQQIMSRTRLQRIIDDFHLYPAARGAKAPEEIIEIMRQDIELQVKGKNSFAISYQGQEPRMVMMVANQLASFFIEENLRVREQQAEGTREFLESQLKQLREKLMEQERAVQAYKEHYMGELPSQQDANLRMVDQLQLQLQGNQETLRGVEERKFLVERQLAGQEPYNVNVLVTPGKEPGAAPKVMGPHKPTRLEVLKSQLAVLRSTYSDKYPDVLQLQREIADEERRLAAVPLEEPLAEGTEGGAGEKTEKRTVTPNPYHLQLTQQLSTLKAEIRTLHLEADRLRQQISVYRAKVETAPRREQELTILTRDYDTTRRSYQALLNKRMNAQVAENLERRQKGEQFRVLDPANFPEKPFQPNRPRLILMGVLMGLGAGLGLAFLREYLDRSLRDVDELKEYTQLP</sequence>
<feature type="transmembrane region" description="Helical" evidence="2">
    <location>
        <begin position="15"/>
        <end position="34"/>
    </location>
</feature>
<evidence type="ECO:0000256" key="2">
    <source>
        <dbReference type="SAM" id="Phobius"/>
    </source>
</evidence>
<feature type="non-terminal residue" evidence="4">
    <location>
        <position position="475"/>
    </location>
</feature>